<dbReference type="GO" id="GO:0005524">
    <property type="term" value="F:ATP binding"/>
    <property type="evidence" value="ECO:0007669"/>
    <property type="project" value="UniProtKB-KW"/>
</dbReference>
<dbReference type="EMBL" id="CP002408">
    <property type="protein sequence ID" value="AFU59681.1"/>
    <property type="molecule type" value="Genomic_DNA"/>
</dbReference>
<dbReference type="PROSITE" id="PS50893">
    <property type="entry name" value="ABC_TRANSPORTER_2"/>
    <property type="match status" value="1"/>
</dbReference>
<reference evidence="6 7" key="1">
    <citation type="journal article" date="2012" name="Environ. Microbiol.">
        <title>The genome of the ammonia-oxidizing Candidatus Nitrososphaera gargensis: insights into metabolic versatility and environmental adaptations.</title>
        <authorList>
            <person name="Spang A."/>
            <person name="Poehlein A."/>
            <person name="Offre P."/>
            <person name="Zumbragel S."/>
            <person name="Haider S."/>
            <person name="Rychlik N."/>
            <person name="Nowka B."/>
            <person name="Schmeisser C."/>
            <person name="Lebedeva E.V."/>
            <person name="Rattei T."/>
            <person name="Bohm C."/>
            <person name="Schmid M."/>
            <person name="Galushko A."/>
            <person name="Hatzenpichler R."/>
            <person name="Weinmaier T."/>
            <person name="Daniel R."/>
            <person name="Schleper C."/>
            <person name="Spieck E."/>
            <person name="Streit W."/>
            <person name="Wagner M."/>
        </authorList>
    </citation>
    <scope>NUCLEOTIDE SEQUENCE [LARGE SCALE GENOMIC DNA]</scope>
    <source>
        <strain evidence="7">Ga9.2</strain>
    </source>
</reference>
<dbReference type="BioCyc" id="CNIT1237085:G1324-2760-MONOMER"/>
<comment type="similarity">
    <text evidence="1">Belongs to the ABC transporter superfamily.</text>
</comment>
<dbReference type="PANTHER" id="PTHR42734">
    <property type="entry name" value="METAL TRANSPORT SYSTEM ATP-BINDING PROTEIN TM_0124-RELATED"/>
    <property type="match status" value="1"/>
</dbReference>
<keyword evidence="2" id="KW-0813">Transport</keyword>
<evidence type="ECO:0000256" key="3">
    <source>
        <dbReference type="ARBA" id="ARBA00022741"/>
    </source>
</evidence>
<evidence type="ECO:0000256" key="4">
    <source>
        <dbReference type="ARBA" id="ARBA00022840"/>
    </source>
</evidence>
<dbReference type="SUPFAM" id="SSF52540">
    <property type="entry name" value="P-loop containing nucleoside triphosphate hydrolases"/>
    <property type="match status" value="1"/>
</dbReference>
<dbReference type="InterPro" id="IPR017871">
    <property type="entry name" value="ABC_transporter-like_CS"/>
</dbReference>
<dbReference type="STRING" id="1237085.Ngar_c27600"/>
<keyword evidence="7" id="KW-1185">Reference proteome</keyword>
<dbReference type="KEGG" id="nga:Ngar_c27600"/>
<keyword evidence="4 6" id="KW-0067">ATP-binding</keyword>
<dbReference type="CDD" id="cd03235">
    <property type="entry name" value="ABC_Metallic_Cations"/>
    <property type="match status" value="1"/>
</dbReference>
<gene>
    <name evidence="6" type="ordered locus">Ngar_c27600</name>
</gene>
<organism evidence="6 7">
    <name type="scientific">Nitrososphaera gargensis (strain Ga9.2)</name>
    <dbReference type="NCBI Taxonomy" id="1237085"/>
    <lineage>
        <taxon>Archaea</taxon>
        <taxon>Nitrososphaerota</taxon>
        <taxon>Nitrososphaeria</taxon>
        <taxon>Nitrososphaerales</taxon>
        <taxon>Nitrososphaeraceae</taxon>
        <taxon>Nitrososphaera</taxon>
    </lineage>
</organism>
<dbReference type="FunFam" id="3.40.50.300:FF:000134">
    <property type="entry name" value="Iron-enterobactin ABC transporter ATP-binding protein"/>
    <property type="match status" value="1"/>
</dbReference>
<dbReference type="PANTHER" id="PTHR42734:SF17">
    <property type="entry name" value="METAL TRANSPORT SYSTEM ATP-BINDING PROTEIN TM_0124-RELATED"/>
    <property type="match status" value="1"/>
</dbReference>
<feature type="domain" description="ABC transporter" evidence="5">
    <location>
        <begin position="7"/>
        <end position="233"/>
    </location>
</feature>
<name>K0IED0_NITGG</name>
<dbReference type="InterPro" id="IPR050153">
    <property type="entry name" value="Metal_Ion_Import_ABC"/>
</dbReference>
<protein>
    <submittedName>
        <fullName evidence="6">ABC uptake transporter, ATP-binding protein</fullName>
    </submittedName>
</protein>
<dbReference type="InParanoid" id="K0IED0"/>
<accession>K0IED0</accession>
<evidence type="ECO:0000256" key="2">
    <source>
        <dbReference type="ARBA" id="ARBA00022448"/>
    </source>
</evidence>
<dbReference type="Proteomes" id="UP000008037">
    <property type="component" value="Chromosome"/>
</dbReference>
<evidence type="ECO:0000259" key="5">
    <source>
        <dbReference type="PROSITE" id="PS50893"/>
    </source>
</evidence>
<sequence>MPIIDAVKVDRVSYDYGQGKILDDISFSVEEGDLLGMIGPNGAGKTTLFNCMLGLIEDYDGRIEIFGEDIRKSRKVLQQIGYVPQKKSIEQGFPATVEDIVSLGATRKPSKGNISQAIETVGLLDFKDRRIGELSGGQQQRVFIAKALVNEPRLMILDEPATGIDQETQNKFYSLVKKLNKENHITIIWSSHDLEAINSIANKVACINRSMFFHGKSHEFFDNPELLRKYSESSMQAHMHDHYHHHH</sequence>
<dbReference type="SMART" id="SM00382">
    <property type="entry name" value="AAA"/>
    <property type="match status" value="1"/>
</dbReference>
<evidence type="ECO:0000313" key="6">
    <source>
        <dbReference type="EMBL" id="AFU59681.1"/>
    </source>
</evidence>
<dbReference type="AlphaFoldDB" id="K0IED0"/>
<dbReference type="InterPro" id="IPR027417">
    <property type="entry name" value="P-loop_NTPase"/>
</dbReference>
<evidence type="ECO:0000313" key="7">
    <source>
        <dbReference type="Proteomes" id="UP000008037"/>
    </source>
</evidence>
<dbReference type="InterPro" id="IPR003439">
    <property type="entry name" value="ABC_transporter-like_ATP-bd"/>
</dbReference>
<dbReference type="GO" id="GO:0016887">
    <property type="term" value="F:ATP hydrolysis activity"/>
    <property type="evidence" value="ECO:0007669"/>
    <property type="project" value="InterPro"/>
</dbReference>
<dbReference type="PROSITE" id="PS00211">
    <property type="entry name" value="ABC_TRANSPORTER_1"/>
    <property type="match status" value="1"/>
</dbReference>
<dbReference type="Gene3D" id="3.40.50.300">
    <property type="entry name" value="P-loop containing nucleotide triphosphate hydrolases"/>
    <property type="match status" value="1"/>
</dbReference>
<proteinExistence type="inferred from homology"/>
<dbReference type="HOGENOM" id="CLU_000604_1_11_2"/>
<evidence type="ECO:0000256" key="1">
    <source>
        <dbReference type="ARBA" id="ARBA00005417"/>
    </source>
</evidence>
<keyword evidence="3" id="KW-0547">Nucleotide-binding</keyword>
<dbReference type="InterPro" id="IPR003593">
    <property type="entry name" value="AAA+_ATPase"/>
</dbReference>
<dbReference type="Pfam" id="PF00005">
    <property type="entry name" value="ABC_tran"/>
    <property type="match status" value="1"/>
</dbReference>